<evidence type="ECO:0000259" key="1">
    <source>
        <dbReference type="Pfam" id="PF13524"/>
    </source>
</evidence>
<feature type="domain" description="Spore protein YkvP/CgeB glycosyl transferase-like" evidence="1">
    <location>
        <begin position="218"/>
        <end position="342"/>
    </location>
</feature>
<keyword evidence="2" id="KW-0808">Transferase</keyword>
<keyword evidence="2" id="KW-0328">Glycosyltransferase</keyword>
<dbReference type="Pfam" id="PF13524">
    <property type="entry name" value="Glyco_trans_1_2"/>
    <property type="match status" value="1"/>
</dbReference>
<protein>
    <submittedName>
        <fullName evidence="2">Glycosyltransferase</fullName>
        <ecNumber evidence="2">2.4.-.-</ecNumber>
    </submittedName>
</protein>
<proteinExistence type="predicted"/>
<dbReference type="GO" id="GO:0016757">
    <property type="term" value="F:glycosyltransferase activity"/>
    <property type="evidence" value="ECO:0007669"/>
    <property type="project" value="UniProtKB-KW"/>
</dbReference>
<accession>A0ABV5W332</accession>
<sequence length="561" mass="63808">MNNDPSATYTQIVEQIGLLPPQPSSHCGRPEIVVACILDQFSFECFKYECTLVQLNIMHWRAQLDAARPHFVLVESAWHEPGWGIFGWDNAIDMYEIGKLVRYCKEAGIPTVFWNKEDPVNYFNFIGTAKRFDIVFTTDSNCLKPYRKACGHSRVFSLPFAAQPAIHNPAGADYSRKRNVAFSGTYYKSSWYPEREADSQIVLKPALPYGLHIYDRHGQLPDYEFPELYKAHIVGYLDYAQMVKAYRLYKIYLNVNSVKYSPTMFSRRVYELLASGTNVISSYALGIAEMFPGIVPIAQTEEQTAYFLETLLRNKRSSEKLSLLGLREVHAKHLYKHRFDEIWNKLGMGEKAQLPLVTVIAPVSNPQAMTRVAEQFGRQTWENKQLILLARVPLANGQSWSQPAKPNVRLLLRPADDSVEQCFHMAVKSASGSHIAVFHENHYYAPAYLTDLMHAFRYTDADMVGKAAYFSCGDSLNAMHLANENRQNRYVTELAEHAWIMKKQLLADMPSPAPIGNTFAAFLEACGQQGRKLYSSDPFNYAKHAPPPAVDKDEQLRDITV</sequence>
<dbReference type="InterPro" id="IPR055259">
    <property type="entry name" value="YkvP/CgeB_Glyco_trans-like"/>
</dbReference>
<keyword evidence="3" id="KW-1185">Reference proteome</keyword>
<dbReference type="Proteomes" id="UP001589619">
    <property type="component" value="Unassembled WGS sequence"/>
</dbReference>
<organism evidence="2 3">
    <name type="scientific">Paenibacillus hodogayensis</name>
    <dbReference type="NCBI Taxonomy" id="279208"/>
    <lineage>
        <taxon>Bacteria</taxon>
        <taxon>Bacillati</taxon>
        <taxon>Bacillota</taxon>
        <taxon>Bacilli</taxon>
        <taxon>Bacillales</taxon>
        <taxon>Paenibacillaceae</taxon>
        <taxon>Paenibacillus</taxon>
    </lineage>
</organism>
<name>A0ABV5W332_9BACL</name>
<reference evidence="2 3" key="1">
    <citation type="submission" date="2024-09" db="EMBL/GenBank/DDBJ databases">
        <authorList>
            <person name="Sun Q."/>
            <person name="Mori K."/>
        </authorList>
    </citation>
    <scope>NUCLEOTIDE SEQUENCE [LARGE SCALE GENOMIC DNA]</scope>
    <source>
        <strain evidence="2 3">JCM 12520</strain>
    </source>
</reference>
<dbReference type="RefSeq" id="WP_344909896.1">
    <property type="nucleotide sequence ID" value="NZ_BAAAYO010000008.1"/>
</dbReference>
<evidence type="ECO:0000313" key="2">
    <source>
        <dbReference type="EMBL" id="MFB9754888.1"/>
    </source>
</evidence>
<comment type="caution">
    <text evidence="2">The sequence shown here is derived from an EMBL/GenBank/DDBJ whole genome shotgun (WGS) entry which is preliminary data.</text>
</comment>
<dbReference type="EC" id="2.4.-.-" evidence="2"/>
<evidence type="ECO:0000313" key="3">
    <source>
        <dbReference type="Proteomes" id="UP001589619"/>
    </source>
</evidence>
<dbReference type="EMBL" id="JBHMAG010000016">
    <property type="protein sequence ID" value="MFB9754888.1"/>
    <property type="molecule type" value="Genomic_DNA"/>
</dbReference>
<gene>
    <name evidence="2" type="ORF">ACFFNY_25220</name>
</gene>